<proteinExistence type="predicted"/>
<dbReference type="EMBL" id="CP049616">
    <property type="protein sequence ID" value="QII45009.1"/>
    <property type="molecule type" value="Genomic_DNA"/>
</dbReference>
<dbReference type="RefSeq" id="WP_166248534.1">
    <property type="nucleotide sequence ID" value="NZ_CP049616.1"/>
</dbReference>
<name>A0A6G7J327_9FLAO</name>
<dbReference type="KEGG" id="mut:GVT53_10050"/>
<organism evidence="1 2">
    <name type="scientific">Flagellimonas oceani</name>
    <dbReference type="NCBI Taxonomy" id="2698672"/>
    <lineage>
        <taxon>Bacteria</taxon>
        <taxon>Pseudomonadati</taxon>
        <taxon>Bacteroidota</taxon>
        <taxon>Flavobacteriia</taxon>
        <taxon>Flavobacteriales</taxon>
        <taxon>Flavobacteriaceae</taxon>
        <taxon>Flagellimonas</taxon>
    </lineage>
</organism>
<keyword evidence="2" id="KW-1185">Reference proteome</keyword>
<reference evidence="1 2" key="1">
    <citation type="submission" date="2020-02" db="EMBL/GenBank/DDBJ databases">
        <title>Complete genome of Muricauda sp. 501str8.</title>
        <authorList>
            <person name="Dong B."/>
            <person name="Zhu S."/>
            <person name="Yang J."/>
            <person name="Chen J."/>
        </authorList>
    </citation>
    <scope>NUCLEOTIDE SEQUENCE [LARGE SCALE GENOMIC DNA]</scope>
    <source>
        <strain evidence="1 2">501str8</strain>
    </source>
</reference>
<evidence type="ECO:0000313" key="1">
    <source>
        <dbReference type="EMBL" id="QII45009.1"/>
    </source>
</evidence>
<dbReference type="Proteomes" id="UP000502928">
    <property type="component" value="Chromosome"/>
</dbReference>
<dbReference type="AlphaFoldDB" id="A0A6G7J327"/>
<dbReference type="PROSITE" id="PS51257">
    <property type="entry name" value="PROKAR_LIPOPROTEIN"/>
    <property type="match status" value="1"/>
</dbReference>
<sequence>MKQILIIAIMFSFFGCKNKTEELPYFGTITLSNARDYEIENIKINNNNVSIDLNFELDKINRKTLSNVRSILESLESIDKQNQNKFRNYISEDGMVQDYFNFYIQEYDFQQLNNYLNDADQSLLIELRLLNATKLKRVGIYPDSPSSFAVLDYKVFDEYSDQILVVVLNEKGEIEKITIES</sequence>
<evidence type="ECO:0000313" key="2">
    <source>
        <dbReference type="Proteomes" id="UP000502928"/>
    </source>
</evidence>
<gene>
    <name evidence="1" type="ORF">GVT53_10050</name>
</gene>
<accession>A0A6G7J327</accession>
<protein>
    <submittedName>
        <fullName evidence="1">DUF2004 domain-containing protein</fullName>
    </submittedName>
</protein>